<reference evidence="3" key="1">
    <citation type="submission" date="2007-07" db="EMBL/GenBank/DDBJ databases">
        <title>PCAP assembly of the Caenorhabditis remanei genome.</title>
        <authorList>
            <consortium name="The Caenorhabditis remanei Sequencing Consortium"/>
            <person name="Wilson R.K."/>
        </authorList>
    </citation>
    <scope>NUCLEOTIDE SEQUENCE [LARGE SCALE GENOMIC DNA]</scope>
    <source>
        <strain evidence="3">PB4641</strain>
    </source>
</reference>
<dbReference type="EMBL" id="DS268518">
    <property type="protein sequence ID" value="EFO84533.1"/>
    <property type="molecule type" value="Genomic_DNA"/>
</dbReference>
<dbReference type="PANTHER" id="PTHR21503:SF8">
    <property type="entry name" value="F-BOX ASSOCIATED DOMAIN-CONTAINING PROTEIN-RELATED"/>
    <property type="match status" value="1"/>
</dbReference>
<gene>
    <name evidence="3" type="ORF">CRE_22570</name>
</gene>
<dbReference type="InterPro" id="IPR012885">
    <property type="entry name" value="F-box_Sdz-33"/>
</dbReference>
<feature type="domain" description="Sdz-33 F-box" evidence="2">
    <location>
        <begin position="146"/>
        <end position="200"/>
    </location>
</feature>
<dbReference type="HOGENOM" id="CLU_044397_1_0_1"/>
<dbReference type="OrthoDB" id="5904933at2759"/>
<dbReference type="Proteomes" id="UP000008281">
    <property type="component" value="Unassembled WGS sequence"/>
</dbReference>
<proteinExistence type="predicted"/>
<sequence>MCFWNIDTSIPKHKPFLIMKLPLVPFKLVTEFMDSNEIYYGEDNTFLMIEHCSSNTVLDLFKCISAVFSCPSVRWNFYLDELRTETMMHCLNLSLLEKCTGFSFMKGSLSTSLLTELMDKIPVSKRLEIGSDIPIDFKHPNALKYYVTKYNNGRWITMNDLKSIRNVGWIELKSTIFGCNDVNEFLRYWVNCEEDMLKLLDLNLKEGAFIDVDALTDQLITVRVEGASSPHFFIKAKNHKHRKFVLGHLEIDNDNLVRFSAWEAVADIHLLEILELLERKKELEEKISMIEKRENQSGISNFSQEIRKKRMHMQNYDF</sequence>
<keyword evidence="4" id="KW-1185">Reference proteome</keyword>
<evidence type="ECO:0000313" key="4">
    <source>
        <dbReference type="Proteomes" id="UP000008281"/>
    </source>
</evidence>
<dbReference type="AlphaFoldDB" id="E3N390"/>
<dbReference type="eggNOG" id="ENOG502TJZJ">
    <property type="taxonomic scope" value="Eukaryota"/>
</dbReference>
<name>E3N390_CAERE</name>
<dbReference type="InParanoid" id="E3N390"/>
<dbReference type="PANTHER" id="PTHR21503">
    <property type="entry name" value="F-BOX-CONTAINING HYPOTHETICAL PROTEIN C.ELEGANS"/>
    <property type="match status" value="1"/>
</dbReference>
<evidence type="ECO:0000313" key="3">
    <source>
        <dbReference type="EMBL" id="EFO84533.1"/>
    </source>
</evidence>
<dbReference type="Pfam" id="PF07735">
    <property type="entry name" value="FBA_2"/>
    <property type="match status" value="1"/>
</dbReference>
<evidence type="ECO:0000256" key="1">
    <source>
        <dbReference type="SAM" id="Coils"/>
    </source>
</evidence>
<feature type="coiled-coil region" evidence="1">
    <location>
        <begin position="266"/>
        <end position="293"/>
    </location>
</feature>
<keyword evidence="1" id="KW-0175">Coiled coil</keyword>
<protein>
    <recommendedName>
        <fullName evidence="2">Sdz-33 F-box domain-containing protein</fullName>
    </recommendedName>
</protein>
<evidence type="ECO:0000259" key="2">
    <source>
        <dbReference type="Pfam" id="PF07735"/>
    </source>
</evidence>
<organism evidence="4">
    <name type="scientific">Caenorhabditis remanei</name>
    <name type="common">Caenorhabditis vulgaris</name>
    <dbReference type="NCBI Taxonomy" id="31234"/>
    <lineage>
        <taxon>Eukaryota</taxon>
        <taxon>Metazoa</taxon>
        <taxon>Ecdysozoa</taxon>
        <taxon>Nematoda</taxon>
        <taxon>Chromadorea</taxon>
        <taxon>Rhabditida</taxon>
        <taxon>Rhabditina</taxon>
        <taxon>Rhabditomorpha</taxon>
        <taxon>Rhabditoidea</taxon>
        <taxon>Rhabditidae</taxon>
        <taxon>Peloderinae</taxon>
        <taxon>Caenorhabditis</taxon>
    </lineage>
</organism>
<accession>E3N390</accession>